<reference evidence="6 7" key="1">
    <citation type="journal article" date="2019" name="Nat. Plants">
        <title>Stout camphor tree genome fills gaps in understanding of flowering plant genome evolution.</title>
        <authorList>
            <person name="Chaw S.M."/>
            <person name="Liu Y.C."/>
            <person name="Wu Y.W."/>
            <person name="Wang H.Y."/>
            <person name="Lin C.I."/>
            <person name="Wu C.S."/>
            <person name="Ke H.M."/>
            <person name="Chang L.Y."/>
            <person name="Hsu C.Y."/>
            <person name="Yang H.T."/>
            <person name="Sudianto E."/>
            <person name="Hsu M.H."/>
            <person name="Wu K.P."/>
            <person name="Wang L.N."/>
            <person name="Leebens-Mack J.H."/>
            <person name="Tsai I.J."/>
        </authorList>
    </citation>
    <scope>NUCLEOTIDE SEQUENCE [LARGE SCALE GENOMIC DNA]</scope>
    <source>
        <strain evidence="7">cv. Chaw 1501</strain>
        <tissue evidence="6">Young leaves</tissue>
    </source>
</reference>
<dbReference type="AlphaFoldDB" id="A0A443PTJ8"/>
<comment type="caution">
    <text evidence="6">The sequence shown here is derived from an EMBL/GenBank/DDBJ whole genome shotgun (WGS) entry which is preliminary data.</text>
</comment>
<accession>A0A443PTJ8</accession>
<dbReference type="InterPro" id="IPR036961">
    <property type="entry name" value="Kinesin_motor_dom_sf"/>
</dbReference>
<feature type="compositionally biased region" description="Polar residues" evidence="4">
    <location>
        <begin position="470"/>
        <end position="486"/>
    </location>
</feature>
<dbReference type="SMART" id="SM00129">
    <property type="entry name" value="KISc"/>
    <property type="match status" value="1"/>
</dbReference>
<dbReference type="GO" id="GO:0003777">
    <property type="term" value="F:microtubule motor activity"/>
    <property type="evidence" value="ECO:0007669"/>
    <property type="project" value="InterPro"/>
</dbReference>
<evidence type="ECO:0000256" key="3">
    <source>
        <dbReference type="SAM" id="Coils"/>
    </source>
</evidence>
<dbReference type="Gene3D" id="3.40.850.10">
    <property type="entry name" value="Kinesin motor domain"/>
    <property type="match status" value="1"/>
</dbReference>
<feature type="region of interest" description="Disordered" evidence="4">
    <location>
        <begin position="1"/>
        <end position="50"/>
    </location>
</feature>
<organism evidence="6 7">
    <name type="scientific">Cinnamomum micranthum f. kanehirae</name>
    <dbReference type="NCBI Taxonomy" id="337451"/>
    <lineage>
        <taxon>Eukaryota</taxon>
        <taxon>Viridiplantae</taxon>
        <taxon>Streptophyta</taxon>
        <taxon>Embryophyta</taxon>
        <taxon>Tracheophyta</taxon>
        <taxon>Spermatophyta</taxon>
        <taxon>Magnoliopsida</taxon>
        <taxon>Magnoliidae</taxon>
        <taxon>Laurales</taxon>
        <taxon>Lauraceae</taxon>
        <taxon>Cinnamomum</taxon>
    </lineage>
</organism>
<feature type="region of interest" description="Disordered" evidence="4">
    <location>
        <begin position="440"/>
        <end position="509"/>
    </location>
</feature>
<gene>
    <name evidence="6" type="ORF">CKAN_02338400</name>
</gene>
<dbReference type="PROSITE" id="PS50067">
    <property type="entry name" value="KINESIN_MOTOR_2"/>
    <property type="match status" value="1"/>
</dbReference>
<feature type="compositionally biased region" description="Polar residues" evidence="4">
    <location>
        <begin position="552"/>
        <end position="569"/>
    </location>
</feature>
<dbReference type="GO" id="GO:0007018">
    <property type="term" value="P:microtubule-based movement"/>
    <property type="evidence" value="ECO:0007669"/>
    <property type="project" value="InterPro"/>
</dbReference>
<feature type="compositionally biased region" description="Basic and acidic residues" evidence="4">
    <location>
        <begin position="453"/>
        <end position="468"/>
    </location>
</feature>
<sequence>MLEEPLEQVTLPLEMVEESVESSSGLNSDSADGLPSVSEMPESPPPPTEFTDVNVVPEHEKKEFEEAISNLQGEITALKSKQRSLDEKRREALNKILDIKGSIRVFCRVRPFLSVDRRKIHLPISTGSENVIVRSSGSRKDFTLDKVFPQEATQEEVFEEVVPILRSALDGHNVCIFAYGQTGTGKTFTMEGTNDQPGIVPRAIQELFRQASQDTSASFTFSMSMLEVYMGSLRDLLSQKPPARMFEPVSKCALNIQTGSNGSVEIERLTDVVVADFAQANRWYSKGRRARSTSWTSVNEASSRSHCLTRITIARAGDTEVGKPEPSKLWMVDLGGSERLLKTGATGQTMDEGKAINLSLSALGDVIAALKRKRNHIPYRHILSCLSLDLKKQREKRLAELDDQMRDAEEECQKIKNNIKAAEFLLKEKKKLFSLTYQPLDEHQESPRSPPVDQRKVTESPRTFEKSVRRNMSSSVPHFMSSTVCSRQRKGVDGDISGRSRTPGSGNRHLSKLFASQSQSQSLSYSDHYFKENLRSSRNGKKSGLGEPNALHTENPSCNSMDLKSSSIPRSKRVSMSHPNLRVTFSHHRRRMSDFS</sequence>
<keyword evidence="1 2" id="KW-0505">Motor protein</keyword>
<comment type="similarity">
    <text evidence="2">Belongs to the TRAFAC class myosin-kinesin ATPase superfamily. Kinesin family.</text>
</comment>
<feature type="compositionally biased region" description="Basic residues" evidence="4">
    <location>
        <begin position="585"/>
        <end position="596"/>
    </location>
</feature>
<dbReference type="PRINTS" id="PR00380">
    <property type="entry name" value="KINESINHEAVY"/>
</dbReference>
<evidence type="ECO:0000256" key="2">
    <source>
        <dbReference type="PROSITE-ProRule" id="PRU00283"/>
    </source>
</evidence>
<name>A0A443PTJ8_9MAGN</name>
<dbReference type="InterPro" id="IPR027417">
    <property type="entry name" value="P-loop_NTPase"/>
</dbReference>
<dbReference type="InterPro" id="IPR001752">
    <property type="entry name" value="Kinesin_motor_dom"/>
</dbReference>
<feature type="domain" description="Kinesin motor" evidence="5">
    <location>
        <begin position="102"/>
        <end position="380"/>
    </location>
</feature>
<dbReference type="GO" id="GO:0015630">
    <property type="term" value="C:microtubule cytoskeleton"/>
    <property type="evidence" value="ECO:0007669"/>
    <property type="project" value="TreeGrafter"/>
</dbReference>
<dbReference type="Pfam" id="PF00225">
    <property type="entry name" value="Kinesin"/>
    <property type="match status" value="1"/>
</dbReference>
<feature type="coiled-coil region" evidence="3">
    <location>
        <begin position="391"/>
        <end position="425"/>
    </location>
</feature>
<proteinExistence type="inferred from homology"/>
<dbReference type="PANTHER" id="PTHR47972">
    <property type="entry name" value="KINESIN-LIKE PROTEIN KLP-3"/>
    <property type="match status" value="1"/>
</dbReference>
<protein>
    <submittedName>
        <fullName evidence="6">Kinesin-like protein KIN-14D isoform X1</fullName>
    </submittedName>
</protein>
<evidence type="ECO:0000313" key="6">
    <source>
        <dbReference type="EMBL" id="RWR94104.1"/>
    </source>
</evidence>
<evidence type="ECO:0000256" key="1">
    <source>
        <dbReference type="ARBA" id="ARBA00023175"/>
    </source>
</evidence>
<evidence type="ECO:0000313" key="7">
    <source>
        <dbReference type="Proteomes" id="UP000283530"/>
    </source>
</evidence>
<keyword evidence="2" id="KW-0547">Nucleotide-binding</keyword>
<dbReference type="SUPFAM" id="SSF52540">
    <property type="entry name" value="P-loop containing nucleoside triphosphate hydrolases"/>
    <property type="match status" value="1"/>
</dbReference>
<keyword evidence="3" id="KW-0175">Coiled coil</keyword>
<dbReference type="OrthoDB" id="3176171at2759"/>
<evidence type="ECO:0000259" key="5">
    <source>
        <dbReference type="PROSITE" id="PS50067"/>
    </source>
</evidence>
<keyword evidence="7" id="KW-1185">Reference proteome</keyword>
<dbReference type="Proteomes" id="UP000283530">
    <property type="component" value="Unassembled WGS sequence"/>
</dbReference>
<dbReference type="InterPro" id="IPR027640">
    <property type="entry name" value="Kinesin-like_fam"/>
</dbReference>
<keyword evidence="2" id="KW-0067">ATP-binding</keyword>
<feature type="region of interest" description="Disordered" evidence="4">
    <location>
        <begin position="534"/>
        <end position="596"/>
    </location>
</feature>
<dbReference type="STRING" id="337451.A0A443PTJ8"/>
<dbReference type="PANTHER" id="PTHR47972:SF9">
    <property type="entry name" value="KINESIN-LIKE PROTEIN KIN-14U"/>
    <property type="match status" value="1"/>
</dbReference>
<feature type="coiled-coil region" evidence="3">
    <location>
        <begin position="61"/>
        <end position="95"/>
    </location>
</feature>
<feature type="binding site" evidence="2">
    <location>
        <begin position="180"/>
        <end position="187"/>
    </location>
    <ligand>
        <name>ATP</name>
        <dbReference type="ChEBI" id="CHEBI:30616"/>
    </ligand>
</feature>
<dbReference type="GO" id="GO:0005524">
    <property type="term" value="F:ATP binding"/>
    <property type="evidence" value="ECO:0007669"/>
    <property type="project" value="UniProtKB-UniRule"/>
</dbReference>
<dbReference type="GO" id="GO:0008017">
    <property type="term" value="F:microtubule binding"/>
    <property type="evidence" value="ECO:0007669"/>
    <property type="project" value="InterPro"/>
</dbReference>
<dbReference type="EMBL" id="QPKB01000010">
    <property type="protein sequence ID" value="RWR94104.1"/>
    <property type="molecule type" value="Genomic_DNA"/>
</dbReference>
<evidence type="ECO:0000256" key="4">
    <source>
        <dbReference type="SAM" id="MobiDB-lite"/>
    </source>
</evidence>